<dbReference type="PANTHER" id="PTHR34322">
    <property type="entry name" value="TRANSPOSASE, Y1_TNP DOMAIN-CONTAINING"/>
    <property type="match status" value="1"/>
</dbReference>
<comment type="caution">
    <text evidence="2">The sequence shown here is derived from an EMBL/GenBank/DDBJ whole genome shotgun (WGS) entry which is preliminary data.</text>
</comment>
<accession>A0A2H0X0P2</accession>
<dbReference type="Gene3D" id="3.30.70.1290">
    <property type="entry name" value="Transposase IS200-like"/>
    <property type="match status" value="1"/>
</dbReference>
<dbReference type="GO" id="GO:0006313">
    <property type="term" value="P:DNA transposition"/>
    <property type="evidence" value="ECO:0007669"/>
    <property type="project" value="InterPro"/>
</dbReference>
<sequence>MPSKNALKEYEPGGYYHLYNRGVNKRLIFKDAKDYSTFLSYLQFYLSPPPPDLQGLSLKVSPSRKPHNYHQEIELLSYCLMPNHFHLMLKQNSEYGISHFMSSVITKYVRYFNTRYKRIGPLFQGRYKAVRVTDEYQFTYLTKYIHRNPLSIPTFKDSPCRLSNYKYSSYGNYLHLFQQNWVSTSDILSYFSKTNHHLSYQNFVEGSEPDDITIISKLTLDVD</sequence>
<evidence type="ECO:0000259" key="1">
    <source>
        <dbReference type="SMART" id="SM01321"/>
    </source>
</evidence>
<dbReference type="InterPro" id="IPR036515">
    <property type="entry name" value="Transposase_17_sf"/>
</dbReference>
<reference evidence="3" key="1">
    <citation type="submission" date="2017-09" db="EMBL/GenBank/DDBJ databases">
        <title>Depth-based differentiation of microbial function through sediment-hosted aquifers and enrichment of novel symbionts in the deep terrestrial subsurface.</title>
        <authorList>
            <person name="Probst A.J."/>
            <person name="Ladd B."/>
            <person name="Jarett J.K."/>
            <person name="Geller-Mcgrath D.E."/>
            <person name="Sieber C.M.K."/>
            <person name="Emerson J.B."/>
            <person name="Anantharaman K."/>
            <person name="Thomas B.C."/>
            <person name="Malmstrom R."/>
            <person name="Stieglmeier M."/>
            <person name="Klingl A."/>
            <person name="Woyke T."/>
            <person name="Ryan C.M."/>
            <person name="Banfield J.F."/>
        </authorList>
    </citation>
    <scope>NUCLEOTIDE SEQUENCE [LARGE SCALE GENOMIC DNA]</scope>
</reference>
<dbReference type="SMART" id="SM01321">
    <property type="entry name" value="Y1_Tnp"/>
    <property type="match status" value="1"/>
</dbReference>
<dbReference type="PANTHER" id="PTHR34322:SF2">
    <property type="entry name" value="TRANSPOSASE IS200-LIKE DOMAIN-CONTAINING PROTEIN"/>
    <property type="match status" value="1"/>
</dbReference>
<dbReference type="AlphaFoldDB" id="A0A2H0X0P2"/>
<feature type="domain" description="Transposase IS200-like" evidence="1">
    <location>
        <begin position="11"/>
        <end position="148"/>
    </location>
</feature>
<organism evidence="2 3">
    <name type="scientific">Candidatus Collierbacteria bacterium CG09_land_8_20_14_0_10_46_12</name>
    <dbReference type="NCBI Taxonomy" id="1974533"/>
    <lineage>
        <taxon>Bacteria</taxon>
        <taxon>Candidatus Collieribacteriota</taxon>
    </lineage>
</organism>
<protein>
    <recommendedName>
        <fullName evidence="1">Transposase IS200-like domain-containing protein</fullName>
    </recommendedName>
</protein>
<gene>
    <name evidence="2" type="ORF">COT54_02890</name>
</gene>
<dbReference type="GO" id="GO:0003677">
    <property type="term" value="F:DNA binding"/>
    <property type="evidence" value="ECO:0007669"/>
    <property type="project" value="InterPro"/>
</dbReference>
<evidence type="ECO:0000313" key="2">
    <source>
        <dbReference type="EMBL" id="PIS17759.1"/>
    </source>
</evidence>
<evidence type="ECO:0000313" key="3">
    <source>
        <dbReference type="Proteomes" id="UP000229574"/>
    </source>
</evidence>
<name>A0A2H0X0P2_9BACT</name>
<dbReference type="InterPro" id="IPR002686">
    <property type="entry name" value="Transposase_17"/>
</dbReference>
<dbReference type="Proteomes" id="UP000229574">
    <property type="component" value="Unassembled WGS sequence"/>
</dbReference>
<dbReference type="GO" id="GO:0004803">
    <property type="term" value="F:transposase activity"/>
    <property type="evidence" value="ECO:0007669"/>
    <property type="project" value="InterPro"/>
</dbReference>
<dbReference type="Pfam" id="PF01797">
    <property type="entry name" value="Y1_Tnp"/>
    <property type="match status" value="1"/>
</dbReference>
<proteinExistence type="predicted"/>
<dbReference type="SUPFAM" id="SSF143422">
    <property type="entry name" value="Transposase IS200-like"/>
    <property type="match status" value="1"/>
</dbReference>
<dbReference type="EMBL" id="PEYY01000115">
    <property type="protein sequence ID" value="PIS17759.1"/>
    <property type="molecule type" value="Genomic_DNA"/>
</dbReference>